<reference evidence="3 4" key="1">
    <citation type="journal article" date="2016" name="Nat. Commun.">
        <title>Thousands of microbial genomes shed light on interconnected biogeochemical processes in an aquifer system.</title>
        <authorList>
            <person name="Anantharaman K."/>
            <person name="Brown C.T."/>
            <person name="Hug L.A."/>
            <person name="Sharon I."/>
            <person name="Castelle C.J."/>
            <person name="Probst A.J."/>
            <person name="Thomas B.C."/>
            <person name="Singh A."/>
            <person name="Wilkins M.J."/>
            <person name="Karaoz U."/>
            <person name="Brodie E.L."/>
            <person name="Williams K.H."/>
            <person name="Hubbard S.S."/>
            <person name="Banfield J.F."/>
        </authorList>
    </citation>
    <scope>NUCLEOTIDE SEQUENCE [LARGE SCALE GENOMIC DNA]</scope>
</reference>
<dbReference type="Proteomes" id="UP000179010">
    <property type="component" value="Unassembled WGS sequence"/>
</dbReference>
<organism evidence="3 4">
    <name type="scientific">candidate division Kazan bacterium RIFCSPLOWO2_01_FULL_48_13</name>
    <dbReference type="NCBI Taxonomy" id="1798539"/>
    <lineage>
        <taxon>Bacteria</taxon>
        <taxon>Bacteria division Kazan-3B-28</taxon>
    </lineage>
</organism>
<dbReference type="EMBL" id="METE01000004">
    <property type="protein sequence ID" value="OGB85374.1"/>
    <property type="molecule type" value="Genomic_DNA"/>
</dbReference>
<keyword evidence="2" id="KW-0472">Membrane</keyword>
<evidence type="ECO:0000313" key="4">
    <source>
        <dbReference type="Proteomes" id="UP000179010"/>
    </source>
</evidence>
<accession>A0A1F4PNZ2</accession>
<feature type="compositionally biased region" description="Low complexity" evidence="1">
    <location>
        <begin position="101"/>
        <end position="115"/>
    </location>
</feature>
<keyword evidence="2" id="KW-1133">Transmembrane helix</keyword>
<evidence type="ECO:0000313" key="3">
    <source>
        <dbReference type="EMBL" id="OGB85374.1"/>
    </source>
</evidence>
<evidence type="ECO:0000256" key="1">
    <source>
        <dbReference type="SAM" id="MobiDB-lite"/>
    </source>
</evidence>
<gene>
    <name evidence="3" type="ORF">A2994_01980</name>
</gene>
<protein>
    <submittedName>
        <fullName evidence="3">Uncharacterized protein</fullName>
    </submittedName>
</protein>
<sequence>MQWISKHWVAIVVAIVSIGAGVGLAMISNNVELPAQNDEQNTNIVGELEVEEPFTYESAKVNATLKSGTLNIKIPVPSMSLPVQLPPDLVPWGTGDSDQTLPSSGGSNSSSLPSSETPWGTGPSQQ</sequence>
<proteinExistence type="predicted"/>
<keyword evidence="2" id="KW-0812">Transmembrane</keyword>
<feature type="region of interest" description="Disordered" evidence="1">
    <location>
        <begin position="85"/>
        <end position="126"/>
    </location>
</feature>
<evidence type="ECO:0000256" key="2">
    <source>
        <dbReference type="SAM" id="Phobius"/>
    </source>
</evidence>
<name>A0A1F4PNZ2_UNCK3</name>
<feature type="compositionally biased region" description="Polar residues" evidence="1">
    <location>
        <begin position="116"/>
        <end position="126"/>
    </location>
</feature>
<comment type="caution">
    <text evidence="3">The sequence shown here is derived from an EMBL/GenBank/DDBJ whole genome shotgun (WGS) entry which is preliminary data.</text>
</comment>
<feature type="transmembrane region" description="Helical" evidence="2">
    <location>
        <begin position="7"/>
        <end position="27"/>
    </location>
</feature>
<dbReference type="AlphaFoldDB" id="A0A1F4PNZ2"/>
<dbReference type="STRING" id="1798539.A2994_01980"/>